<dbReference type="Gene3D" id="3.40.50.300">
    <property type="entry name" value="P-loop containing nucleotide triphosphate hydrolases"/>
    <property type="match status" value="1"/>
</dbReference>
<dbReference type="FunFam" id="3.40.50.300:FF:000201">
    <property type="entry name" value="Glycine betaine/L-proline ABC transporter ATP-binding protein"/>
    <property type="match status" value="1"/>
</dbReference>
<dbReference type="NCBIfam" id="TIGR01186">
    <property type="entry name" value="proV"/>
    <property type="match status" value="1"/>
</dbReference>
<keyword evidence="7" id="KW-0472">Membrane</keyword>
<dbReference type="GO" id="GO:0031460">
    <property type="term" value="P:glycine betaine transport"/>
    <property type="evidence" value="ECO:0007669"/>
    <property type="project" value="InterPro"/>
</dbReference>
<name>A0A1X6YAN8_9RHOB</name>
<dbReference type="SUPFAM" id="SSF52540">
    <property type="entry name" value="P-loop containing nucleoside triphosphate hydrolases"/>
    <property type="match status" value="1"/>
</dbReference>
<dbReference type="InterPro" id="IPR017871">
    <property type="entry name" value="ABC_transporter-like_CS"/>
</dbReference>
<dbReference type="InterPro" id="IPR046342">
    <property type="entry name" value="CBS_dom_sf"/>
</dbReference>
<keyword evidence="7" id="KW-1003">Cell membrane</keyword>
<dbReference type="PROSITE" id="PS50893">
    <property type="entry name" value="ABC_TRANSPORTER_2"/>
    <property type="match status" value="1"/>
</dbReference>
<keyword evidence="2 7" id="KW-0813">Transport</keyword>
<dbReference type="GO" id="GO:0015418">
    <property type="term" value="F:ABC-type quaternary ammonium compound transporting activity"/>
    <property type="evidence" value="ECO:0007669"/>
    <property type="project" value="UniProtKB-EC"/>
</dbReference>
<dbReference type="InterPro" id="IPR003439">
    <property type="entry name" value="ABC_transporter-like_ATP-bd"/>
</dbReference>
<dbReference type="SUPFAM" id="SSF54631">
    <property type="entry name" value="CBS-domain pair"/>
    <property type="match status" value="1"/>
</dbReference>
<evidence type="ECO:0000256" key="2">
    <source>
        <dbReference type="ARBA" id="ARBA00022448"/>
    </source>
</evidence>
<dbReference type="InterPro" id="IPR027417">
    <property type="entry name" value="P-loop_NTPase"/>
</dbReference>
<dbReference type="AlphaFoldDB" id="A0A1X6YAN8"/>
<dbReference type="CDD" id="cd03294">
    <property type="entry name" value="ABC_Pro_Gly_Betaine"/>
    <property type="match status" value="1"/>
</dbReference>
<comment type="subcellular location">
    <subcellularLocation>
        <location evidence="7">Cell inner membrane</location>
        <topology evidence="7">Peripheral membrane protein</topology>
    </subcellularLocation>
</comment>
<comment type="subunit">
    <text evidence="7">The complex is probably composed of two ATP-binding proteins, two transmembrane proteins and a solute-binding protein.</text>
</comment>
<keyword evidence="4 7" id="KW-0067">ATP-binding</keyword>
<keyword evidence="3 7" id="KW-0547">Nucleotide-binding</keyword>
<evidence type="ECO:0000256" key="4">
    <source>
        <dbReference type="ARBA" id="ARBA00022840"/>
    </source>
</evidence>
<dbReference type="EMBL" id="FWFU01000001">
    <property type="protein sequence ID" value="SLN15269.1"/>
    <property type="molecule type" value="Genomic_DNA"/>
</dbReference>
<evidence type="ECO:0000313" key="10">
    <source>
        <dbReference type="EMBL" id="SLN15269.1"/>
    </source>
</evidence>
<evidence type="ECO:0000256" key="7">
    <source>
        <dbReference type="RuleBase" id="RU369116"/>
    </source>
</evidence>
<evidence type="ECO:0000313" key="11">
    <source>
        <dbReference type="Proteomes" id="UP000193207"/>
    </source>
</evidence>
<evidence type="ECO:0000256" key="6">
    <source>
        <dbReference type="ARBA" id="ARBA00061968"/>
    </source>
</evidence>
<dbReference type="Pfam" id="PF00005">
    <property type="entry name" value="ABC_tran"/>
    <property type="match status" value="1"/>
</dbReference>
<evidence type="ECO:0000256" key="1">
    <source>
        <dbReference type="ARBA" id="ARBA00005417"/>
    </source>
</evidence>
<dbReference type="PANTHER" id="PTHR43869:SF1">
    <property type="entry name" value="GLYCINE BETAINE_PROLINE BETAINE TRANSPORT SYSTEM ATP-BINDING PROTEIN PROV"/>
    <property type="match status" value="1"/>
</dbReference>
<feature type="region of interest" description="Disordered" evidence="8">
    <location>
        <begin position="390"/>
        <end position="410"/>
    </location>
</feature>
<comment type="similarity">
    <text evidence="1 7">Belongs to the ABC transporter superfamily.</text>
</comment>
<evidence type="ECO:0000256" key="5">
    <source>
        <dbReference type="ARBA" id="ARBA00051811"/>
    </source>
</evidence>
<comment type="catalytic activity">
    <reaction evidence="5">
        <text>a quaternary ammonium(out) + ATP + H2O = a quaternary ammonium(in) + ADP + phosphate + H(+)</text>
        <dbReference type="Rhea" id="RHEA:11036"/>
        <dbReference type="ChEBI" id="CHEBI:15377"/>
        <dbReference type="ChEBI" id="CHEBI:15378"/>
        <dbReference type="ChEBI" id="CHEBI:30616"/>
        <dbReference type="ChEBI" id="CHEBI:35267"/>
        <dbReference type="ChEBI" id="CHEBI:43474"/>
        <dbReference type="ChEBI" id="CHEBI:456216"/>
        <dbReference type="EC" id="7.6.2.9"/>
    </reaction>
    <physiologicalReaction direction="left-to-right" evidence="5">
        <dbReference type="Rhea" id="RHEA:11037"/>
    </physiologicalReaction>
</comment>
<dbReference type="InterPro" id="IPR051921">
    <property type="entry name" value="ABC_osmolyte_uptake_ATP-bind"/>
</dbReference>
<dbReference type="EC" id="7.6.2.9" evidence="7"/>
<proteinExistence type="inferred from homology"/>
<gene>
    <name evidence="10" type="primary">gbuA</name>
    <name evidence="10" type="ORF">ROH8110_00364</name>
</gene>
<dbReference type="GO" id="GO:0005886">
    <property type="term" value="C:plasma membrane"/>
    <property type="evidence" value="ECO:0007669"/>
    <property type="project" value="UniProtKB-SubCell"/>
</dbReference>
<dbReference type="GO" id="GO:0005524">
    <property type="term" value="F:ATP binding"/>
    <property type="evidence" value="ECO:0007669"/>
    <property type="project" value="UniProtKB-UniRule"/>
</dbReference>
<dbReference type="GO" id="GO:0006970">
    <property type="term" value="P:response to osmotic stress"/>
    <property type="evidence" value="ECO:0007669"/>
    <property type="project" value="UniProtKB-ARBA"/>
</dbReference>
<evidence type="ECO:0000256" key="8">
    <source>
        <dbReference type="SAM" id="MobiDB-lite"/>
    </source>
</evidence>
<keyword evidence="10" id="KW-0378">Hydrolase</keyword>
<sequence length="410" mass="44297">MTDKIVAENLSKVFGDDPREALELIRQGKTKDEVLAQTGQTIGVHSVDFSVAEGEVFVVMGLSGSGKSTLVRMLNRLVEASDGAIYLDGEDVCTANPSALRRLRLEKITMVFQHFALFPHKTVLENVEYGLKIAGVPASDRHERARDALDKVGLSAWGDRRPAALSGGMQQRVGLARGLAVDPEILLMDEPFSALDPLIRRDMQNELLVLQRELKKTIVFITHDLDEALTLGDRIAIMKEGRFVQVGTAEEIVGNPADDYVAAFTQDIDRARVFDAGRVMDVPEALDLDADDPSTARQRLDDLGRDSVHVLAKGALAGIITRRSLSQVEGRRNASLDDALQSEAPTARPETRLSSLYGACRSGLPVAIVDDSGDFVGVVTPEAVFDLLAQDNTNPGESGEPADAAPAFSA</sequence>
<keyword evidence="11" id="KW-1185">Reference proteome</keyword>
<evidence type="ECO:0000256" key="3">
    <source>
        <dbReference type="ARBA" id="ARBA00022741"/>
    </source>
</evidence>
<dbReference type="GO" id="GO:0016887">
    <property type="term" value="F:ATP hydrolysis activity"/>
    <property type="evidence" value="ECO:0007669"/>
    <property type="project" value="UniProtKB-UniRule"/>
</dbReference>
<organism evidence="10 11">
    <name type="scientific">Roseovarius halotolerans</name>
    <dbReference type="NCBI Taxonomy" id="505353"/>
    <lineage>
        <taxon>Bacteria</taxon>
        <taxon>Pseudomonadati</taxon>
        <taxon>Pseudomonadota</taxon>
        <taxon>Alphaproteobacteria</taxon>
        <taxon>Rhodobacterales</taxon>
        <taxon>Roseobacteraceae</taxon>
        <taxon>Roseovarius</taxon>
    </lineage>
</organism>
<comment type="subunit">
    <text evidence="6">The complex is probably composed of two ATP-binding proteins (TmoW), two transmembrane proteins (TmoV) and a solute-binding protein (TmoX).</text>
</comment>
<dbReference type="GO" id="GO:0006865">
    <property type="term" value="P:amino acid transport"/>
    <property type="evidence" value="ECO:0007669"/>
    <property type="project" value="UniProtKB-UniRule"/>
</dbReference>
<feature type="domain" description="ABC transporter" evidence="9">
    <location>
        <begin position="28"/>
        <end position="265"/>
    </location>
</feature>
<dbReference type="InterPro" id="IPR005892">
    <property type="entry name" value="Gly-betaine_transp_ATP-bd"/>
</dbReference>
<keyword evidence="7" id="KW-0997">Cell inner membrane</keyword>
<reference evidence="10 11" key="1">
    <citation type="submission" date="2017-03" db="EMBL/GenBank/DDBJ databases">
        <authorList>
            <person name="Afonso C.L."/>
            <person name="Miller P.J."/>
            <person name="Scott M.A."/>
            <person name="Spackman E."/>
            <person name="Goraichik I."/>
            <person name="Dimitrov K.M."/>
            <person name="Suarez D.L."/>
            <person name="Swayne D.E."/>
        </authorList>
    </citation>
    <scope>NUCLEOTIDE SEQUENCE [LARGE SCALE GENOMIC DNA]</scope>
    <source>
        <strain evidence="10 11">CECT 8110</strain>
    </source>
</reference>
<dbReference type="RefSeq" id="WP_085816069.1">
    <property type="nucleotide sequence ID" value="NZ_FWFU01000001.1"/>
</dbReference>
<dbReference type="PANTHER" id="PTHR43869">
    <property type="entry name" value="GLYCINE BETAINE/PROLINE BETAINE TRANSPORT SYSTEM ATP-BINDING PROTEIN PROV"/>
    <property type="match status" value="1"/>
</dbReference>
<dbReference type="InterPro" id="IPR003593">
    <property type="entry name" value="AAA+_ATPase"/>
</dbReference>
<dbReference type="Proteomes" id="UP000193207">
    <property type="component" value="Unassembled WGS sequence"/>
</dbReference>
<dbReference type="OrthoDB" id="9802264at2"/>
<dbReference type="SMART" id="SM00382">
    <property type="entry name" value="AAA"/>
    <property type="match status" value="1"/>
</dbReference>
<protein>
    <recommendedName>
        <fullName evidence="7">Quaternary amine transport ATP-binding protein</fullName>
        <ecNumber evidence="7">7.6.2.9</ecNumber>
    </recommendedName>
</protein>
<evidence type="ECO:0000259" key="9">
    <source>
        <dbReference type="PROSITE" id="PS50893"/>
    </source>
</evidence>
<dbReference type="PROSITE" id="PS00211">
    <property type="entry name" value="ABC_TRANSPORTER_1"/>
    <property type="match status" value="1"/>
</dbReference>
<accession>A0A1X6YAN8</accession>